<dbReference type="PROSITE" id="PS51257">
    <property type="entry name" value="PROKAR_LIPOPROTEIN"/>
    <property type="match status" value="1"/>
</dbReference>
<accession>A0A1P8WSI6</accession>
<evidence type="ECO:0000256" key="1">
    <source>
        <dbReference type="SAM" id="MobiDB-lite"/>
    </source>
</evidence>
<proteinExistence type="predicted"/>
<reference evidence="2 3" key="1">
    <citation type="journal article" date="2016" name="Front. Microbiol.">
        <title>Fuerstia marisgermanicae gen. nov., sp. nov., an Unusual Member of the Phylum Planctomycetes from the German Wadden Sea.</title>
        <authorList>
            <person name="Kohn T."/>
            <person name="Heuer A."/>
            <person name="Jogler M."/>
            <person name="Vollmers J."/>
            <person name="Boedeker C."/>
            <person name="Bunk B."/>
            <person name="Rast P."/>
            <person name="Borchert D."/>
            <person name="Glockner I."/>
            <person name="Freese H.M."/>
            <person name="Klenk H.P."/>
            <person name="Overmann J."/>
            <person name="Kaster A.K."/>
            <person name="Rohde M."/>
            <person name="Wiegand S."/>
            <person name="Jogler C."/>
        </authorList>
    </citation>
    <scope>NUCLEOTIDE SEQUENCE [LARGE SCALE GENOMIC DNA]</scope>
    <source>
        <strain evidence="2 3">NH11</strain>
    </source>
</reference>
<protein>
    <submittedName>
        <fullName evidence="2">Uncharacterized protein</fullName>
    </submittedName>
</protein>
<dbReference type="KEGG" id="fmr:Fuma_06688"/>
<dbReference type="EMBL" id="CP017641">
    <property type="protein sequence ID" value="APZ97010.1"/>
    <property type="molecule type" value="Genomic_DNA"/>
</dbReference>
<keyword evidence="3" id="KW-1185">Reference proteome</keyword>
<dbReference type="RefSeq" id="WP_158521220.1">
    <property type="nucleotide sequence ID" value="NZ_CP017641.1"/>
</dbReference>
<evidence type="ECO:0000313" key="3">
    <source>
        <dbReference type="Proteomes" id="UP000187735"/>
    </source>
</evidence>
<organism evidence="2 3">
    <name type="scientific">Fuerstiella marisgermanici</name>
    <dbReference type="NCBI Taxonomy" id="1891926"/>
    <lineage>
        <taxon>Bacteria</taxon>
        <taxon>Pseudomonadati</taxon>
        <taxon>Planctomycetota</taxon>
        <taxon>Planctomycetia</taxon>
        <taxon>Planctomycetales</taxon>
        <taxon>Planctomycetaceae</taxon>
        <taxon>Fuerstiella</taxon>
    </lineage>
</organism>
<evidence type="ECO:0000313" key="2">
    <source>
        <dbReference type="EMBL" id="APZ97010.1"/>
    </source>
</evidence>
<sequence>MNHRSIALAIVASAASLLVFGCSEKRSVAPPASESVAPADEGSSAAAAGSVEAEPQPE</sequence>
<gene>
    <name evidence="2" type="ORF">Fuma_06688</name>
</gene>
<feature type="region of interest" description="Disordered" evidence="1">
    <location>
        <begin position="29"/>
        <end position="58"/>
    </location>
</feature>
<dbReference type="Proteomes" id="UP000187735">
    <property type="component" value="Chromosome"/>
</dbReference>
<name>A0A1P8WSI6_9PLAN</name>
<dbReference type="AlphaFoldDB" id="A0A1P8WSI6"/>